<feature type="active site" description="Proton acceptor" evidence="9 10">
    <location>
        <position position="65"/>
    </location>
</feature>
<dbReference type="NCBIfam" id="NF003592">
    <property type="entry name" value="PRK05254.1-5"/>
    <property type="match status" value="1"/>
</dbReference>
<dbReference type="CDD" id="cd10027">
    <property type="entry name" value="UDG-F1-like"/>
    <property type="match status" value="1"/>
</dbReference>
<keyword evidence="8 9" id="KW-0234">DNA repair</keyword>
<dbReference type="InterPro" id="IPR018085">
    <property type="entry name" value="Ura-DNA_Glyclase_AS"/>
</dbReference>
<dbReference type="SUPFAM" id="SSF52141">
    <property type="entry name" value="Uracil-DNA glycosylase-like"/>
    <property type="match status" value="1"/>
</dbReference>
<dbReference type="GO" id="GO:0005737">
    <property type="term" value="C:cytoplasm"/>
    <property type="evidence" value="ECO:0007669"/>
    <property type="project" value="UniProtKB-SubCell"/>
</dbReference>
<dbReference type="InterPro" id="IPR005122">
    <property type="entry name" value="Uracil-DNA_glycosylase-like"/>
</dbReference>
<organism evidence="13 14">
    <name type="scientific">Vagococcus allomyrinae</name>
    <dbReference type="NCBI Taxonomy" id="2794353"/>
    <lineage>
        <taxon>Bacteria</taxon>
        <taxon>Bacillati</taxon>
        <taxon>Bacillota</taxon>
        <taxon>Bacilli</taxon>
        <taxon>Lactobacillales</taxon>
        <taxon>Enterococcaceae</taxon>
        <taxon>Vagococcus</taxon>
    </lineage>
</organism>
<feature type="domain" description="Uracil-DNA glycosylase-like" evidence="12">
    <location>
        <begin position="50"/>
        <end position="210"/>
    </location>
</feature>
<evidence type="ECO:0000256" key="8">
    <source>
        <dbReference type="ARBA" id="ARBA00023204"/>
    </source>
</evidence>
<comment type="similarity">
    <text evidence="3 9 11">Belongs to the uracil-DNA glycosylase (UDG) superfamily. UNG family.</text>
</comment>
<comment type="caution">
    <text evidence="13">The sequence shown here is derived from an EMBL/GenBank/DDBJ whole genome shotgun (WGS) entry which is preliminary data.</text>
</comment>
<dbReference type="Gene3D" id="3.40.470.10">
    <property type="entry name" value="Uracil-DNA glycosylase-like domain"/>
    <property type="match status" value="1"/>
</dbReference>
<evidence type="ECO:0000256" key="6">
    <source>
        <dbReference type="ARBA" id="ARBA00022763"/>
    </source>
</evidence>
<dbReference type="HAMAP" id="MF_00148">
    <property type="entry name" value="UDG"/>
    <property type="match status" value="1"/>
</dbReference>
<evidence type="ECO:0000259" key="12">
    <source>
        <dbReference type="SMART" id="SM00986"/>
    </source>
</evidence>
<dbReference type="NCBIfam" id="NF003589">
    <property type="entry name" value="PRK05254.1-2"/>
    <property type="match status" value="1"/>
</dbReference>
<keyword evidence="6 9" id="KW-0227">DNA damage</keyword>
<dbReference type="EMBL" id="JAEEGA010000021">
    <property type="protein sequence ID" value="MBP1044004.1"/>
    <property type="molecule type" value="Genomic_DNA"/>
</dbReference>
<evidence type="ECO:0000256" key="2">
    <source>
        <dbReference type="ARBA" id="ARBA00002631"/>
    </source>
</evidence>
<dbReference type="RefSeq" id="WP_209532042.1">
    <property type="nucleotide sequence ID" value="NZ_JAEEGA010000021.1"/>
</dbReference>
<dbReference type="GO" id="GO:0097510">
    <property type="term" value="P:base-excision repair, AP site formation via deaminated base removal"/>
    <property type="evidence" value="ECO:0007669"/>
    <property type="project" value="TreeGrafter"/>
</dbReference>
<dbReference type="Pfam" id="PF03167">
    <property type="entry name" value="UDG"/>
    <property type="match status" value="1"/>
</dbReference>
<evidence type="ECO:0000256" key="9">
    <source>
        <dbReference type="HAMAP-Rule" id="MF_00148"/>
    </source>
</evidence>
<evidence type="ECO:0000256" key="3">
    <source>
        <dbReference type="ARBA" id="ARBA00008184"/>
    </source>
</evidence>
<evidence type="ECO:0000256" key="4">
    <source>
        <dbReference type="ARBA" id="ARBA00012030"/>
    </source>
</evidence>
<keyword evidence="7 9" id="KW-0378">Hydrolase</keyword>
<keyword evidence="13" id="KW-0326">Glycosidase</keyword>
<dbReference type="PANTHER" id="PTHR11264:SF0">
    <property type="entry name" value="URACIL-DNA GLYCOSYLASE"/>
    <property type="match status" value="1"/>
</dbReference>
<dbReference type="GO" id="GO:0004844">
    <property type="term" value="F:uracil DNA N-glycosylase activity"/>
    <property type="evidence" value="ECO:0007669"/>
    <property type="project" value="UniProtKB-UniRule"/>
</dbReference>
<evidence type="ECO:0000256" key="11">
    <source>
        <dbReference type="RuleBase" id="RU003780"/>
    </source>
</evidence>
<evidence type="ECO:0000313" key="14">
    <source>
        <dbReference type="Proteomes" id="UP000674938"/>
    </source>
</evidence>
<gene>
    <name evidence="9" type="primary">ung</name>
    <name evidence="13" type="ORF">I6N95_23625</name>
</gene>
<comment type="function">
    <text evidence="2 9 11">Excises uracil residues from the DNA which can arise as a result of misincorporation of dUMP residues by DNA polymerase or due to deamination of cytosine.</text>
</comment>
<dbReference type="EC" id="3.2.2.27" evidence="4 9"/>
<dbReference type="PANTHER" id="PTHR11264">
    <property type="entry name" value="URACIL-DNA GLYCOSYLASE"/>
    <property type="match status" value="1"/>
</dbReference>
<evidence type="ECO:0000256" key="5">
    <source>
        <dbReference type="ARBA" id="ARBA00018429"/>
    </source>
</evidence>
<proteinExistence type="inferred from homology"/>
<comment type="catalytic activity">
    <reaction evidence="1 9 11">
        <text>Hydrolyzes single-stranded DNA or mismatched double-stranded DNA and polynucleotides, releasing free uracil.</text>
        <dbReference type="EC" id="3.2.2.27"/>
    </reaction>
</comment>
<sequence>MMELPRNSWEKLLAVEKSKPYYQQLEEFLKSEYQKTAVYPPQNKIFEAFKLTPYEEVKVVILGQDPYHGPNQAHGLSFSVLPGNKIPPSLRNIYKELASDLGYQPVGHGYLEKWAREGVLLLNTVLTVRDGQANSHRNKGWEILTDEVIRQLNERSEPIIFILWGKPAQSKAQMIDADRHLILEGPHPSPLSAHRGFFGTRPFSQTNRALAKWGKKPIDWQLSETV</sequence>
<dbReference type="AlphaFoldDB" id="A0A940PFN7"/>
<dbReference type="SMART" id="SM00986">
    <property type="entry name" value="UDG"/>
    <property type="match status" value="1"/>
</dbReference>
<name>A0A940PFN7_9ENTE</name>
<accession>A0A940PFN7</accession>
<evidence type="ECO:0000256" key="7">
    <source>
        <dbReference type="ARBA" id="ARBA00022801"/>
    </source>
</evidence>
<dbReference type="FunFam" id="3.40.470.10:FF:000001">
    <property type="entry name" value="Uracil-DNA glycosylase"/>
    <property type="match status" value="1"/>
</dbReference>
<dbReference type="NCBIfam" id="TIGR00628">
    <property type="entry name" value="ung"/>
    <property type="match status" value="1"/>
</dbReference>
<keyword evidence="9" id="KW-0963">Cytoplasm</keyword>
<dbReference type="InterPro" id="IPR036895">
    <property type="entry name" value="Uracil-DNA_glycosylase-like_sf"/>
</dbReference>
<dbReference type="Proteomes" id="UP000674938">
    <property type="component" value="Unassembled WGS sequence"/>
</dbReference>
<dbReference type="PROSITE" id="PS00130">
    <property type="entry name" value="U_DNA_GLYCOSYLASE"/>
    <property type="match status" value="1"/>
</dbReference>
<keyword evidence="14" id="KW-1185">Reference proteome</keyword>
<evidence type="ECO:0000313" key="13">
    <source>
        <dbReference type="EMBL" id="MBP1044004.1"/>
    </source>
</evidence>
<protein>
    <recommendedName>
        <fullName evidence="5 9">Uracil-DNA glycosylase</fullName>
        <shortName evidence="9">UDG</shortName>
        <ecNumber evidence="4 9">3.2.2.27</ecNumber>
    </recommendedName>
</protein>
<dbReference type="InterPro" id="IPR002043">
    <property type="entry name" value="UDG_fam1"/>
</dbReference>
<dbReference type="NCBIfam" id="NF003591">
    <property type="entry name" value="PRK05254.1-4"/>
    <property type="match status" value="1"/>
</dbReference>
<evidence type="ECO:0000256" key="10">
    <source>
        <dbReference type="PROSITE-ProRule" id="PRU10072"/>
    </source>
</evidence>
<dbReference type="NCBIfam" id="NF003588">
    <property type="entry name" value="PRK05254.1-1"/>
    <property type="match status" value="1"/>
</dbReference>
<dbReference type="SMART" id="SM00987">
    <property type="entry name" value="UreE_C"/>
    <property type="match status" value="1"/>
</dbReference>
<reference evidence="13" key="1">
    <citation type="submission" date="2020-12" db="EMBL/GenBank/DDBJ databases">
        <title>Vagococcus allomyrinae sp. nov. and Enterococcus lavae sp. nov., isolated from the larvae of Allomyrina dichotoma.</title>
        <authorList>
            <person name="Lee S.D."/>
        </authorList>
    </citation>
    <scope>NUCLEOTIDE SEQUENCE</scope>
    <source>
        <strain evidence="13">BWB3-3</strain>
    </source>
</reference>
<evidence type="ECO:0000256" key="1">
    <source>
        <dbReference type="ARBA" id="ARBA00001400"/>
    </source>
</evidence>
<comment type="subcellular location">
    <subcellularLocation>
        <location evidence="9">Cytoplasm</location>
    </subcellularLocation>
</comment>